<reference evidence="3" key="3">
    <citation type="journal article" date="2019" name="Int. J. Syst. Evol. Microbiol.">
        <title>The Global Catalogue of Microorganisms (GCM) 10K type strain sequencing project: providing services to taxonomists for standard genome sequencing and annotation.</title>
        <authorList>
            <consortium name="The Broad Institute Genomics Platform"/>
            <consortium name="The Broad Institute Genome Sequencing Center for Infectious Disease"/>
            <person name="Wu L."/>
            <person name="Ma J."/>
        </authorList>
    </citation>
    <scope>NUCLEOTIDE SEQUENCE [LARGE SCALE GENOMIC DNA]</scope>
    <source>
        <strain evidence="3">JCM 4565</strain>
    </source>
</reference>
<keyword evidence="3" id="KW-1185">Reference proteome</keyword>
<dbReference type="EMBL" id="BAAABW010000016">
    <property type="protein sequence ID" value="GAA0350735.1"/>
    <property type="molecule type" value="Genomic_DNA"/>
</dbReference>
<evidence type="ECO:0000313" key="3">
    <source>
        <dbReference type="Proteomes" id="UP001500063"/>
    </source>
</evidence>
<evidence type="ECO:0000313" key="1">
    <source>
        <dbReference type="EMBL" id="BAP27966.1"/>
    </source>
</evidence>
<proteinExistence type="predicted"/>
<dbReference type="AlphaFoldDB" id="A0A077K7M3"/>
<dbReference type="Proteomes" id="UP001500063">
    <property type="component" value="Unassembled WGS sequence"/>
</dbReference>
<gene>
    <name evidence="2" type="ORF">GCM10010319_29590</name>
</gene>
<dbReference type="EMBL" id="AB937726">
    <property type="protein sequence ID" value="BAP27966.1"/>
    <property type="molecule type" value="Genomic_DNA"/>
</dbReference>
<name>A0A077K7M3_9ACTN</name>
<evidence type="ECO:0000313" key="2">
    <source>
        <dbReference type="EMBL" id="GAA0350735.1"/>
    </source>
</evidence>
<reference evidence="2" key="4">
    <citation type="submission" date="2023-12" db="EMBL/GenBank/DDBJ databases">
        <authorList>
            <person name="Sun Q."/>
            <person name="Inoue M."/>
        </authorList>
    </citation>
    <scope>NUCLEOTIDE SEQUENCE</scope>
    <source>
        <strain evidence="2">JCM 4565</strain>
    </source>
</reference>
<reference evidence="1" key="2">
    <citation type="journal article" date="2014" name="J. Am. Chem. Soc.">
        <title>A methyltransferase initiates terpene cyclization in teleocidin B biosynthesis.</title>
        <authorList>
            <person name="Awakawa T."/>
            <person name="Zhang L."/>
            <person name="Wakimoto T."/>
            <person name="Hoshino S."/>
            <person name="Mori T."/>
            <person name="Ito T."/>
            <person name="Ishikawa J."/>
            <person name="Tanner M.E."/>
            <person name="Abe I."/>
        </authorList>
    </citation>
    <scope>NUCLEOTIDE SEQUENCE</scope>
    <source>
        <strain evidence="1">NBRC 12747</strain>
    </source>
</reference>
<organism evidence="1">
    <name type="scientific">Streptomyces blastmyceticus</name>
    <dbReference type="NCBI Taxonomy" id="68180"/>
    <lineage>
        <taxon>Bacteria</taxon>
        <taxon>Bacillati</taxon>
        <taxon>Actinomycetota</taxon>
        <taxon>Actinomycetes</taxon>
        <taxon>Kitasatosporales</taxon>
        <taxon>Streptomycetaceae</taxon>
        <taxon>Streptomyces</taxon>
    </lineage>
</organism>
<sequence>MDDALKASDFAAYRAELEEHIKKFALGVKRDQGEVEEILGEILGRLNALESGADGVPGAGDHLPWSLRATEQDWRDLADWTDWFGRHYAPQLHLRIWPCWPAHGGVVEELAALRAAWCAAVEADADPARSGSELAYWHQMWLWPTVERIRQNYMFGECETEHSPDRPGRPTDTAALRARVADAESERLRLENARYAFFAEVPQGWTPDRPDGLWRCADDTWEYLSLLDWEWHAAAELPVRREILHPVTAGRALELAADRQSWVTYWAHHADEADWRAGTPPTTVVRRRRSPERIHDEAYGPDGAWEPTDAVHDFLSARPSDPPHLVEIDAAEAARLVNGDTEL</sequence>
<accession>A0A077K7M3</accession>
<protein>
    <submittedName>
        <fullName evidence="1">FMN-dependent NADH-azoreductase</fullName>
    </submittedName>
</protein>
<reference evidence="2" key="1">
    <citation type="journal article" date="2014" name="Int. J. Syst. Evol. Microbiol.">
        <title>Complete genome of a new Firmicutes species belonging to the dominant human colonic microbiota ('Ruminococcus bicirculans') reveals two chromosomes and a selective capacity to utilize plant glucans.</title>
        <authorList>
            <consortium name="NISC Comparative Sequencing Program"/>
            <person name="Wegmann U."/>
            <person name="Louis P."/>
            <person name="Goesmann A."/>
            <person name="Henrissat B."/>
            <person name="Duncan S.H."/>
            <person name="Flint H.J."/>
        </authorList>
    </citation>
    <scope>NUCLEOTIDE SEQUENCE</scope>
    <source>
        <strain evidence="2">JCM 4565</strain>
    </source>
</reference>
<dbReference type="RefSeq" id="WP_344118244.1">
    <property type="nucleotide sequence ID" value="NZ_BAAABW010000016.1"/>
</dbReference>